<evidence type="ECO:0000256" key="2">
    <source>
        <dbReference type="ARBA" id="ARBA00004496"/>
    </source>
</evidence>
<evidence type="ECO:0000256" key="4">
    <source>
        <dbReference type="ARBA" id="ARBA00011905"/>
    </source>
</evidence>
<keyword evidence="7 9" id="KW-0808">Transferase</keyword>
<feature type="binding site" evidence="9">
    <location>
        <position position="65"/>
    </location>
    <ligand>
        <name>S-adenosyl-L-methionine</name>
        <dbReference type="ChEBI" id="CHEBI:59789"/>
    </ligand>
</feature>
<comment type="subcellular location">
    <subcellularLocation>
        <location evidence="2 9">Cytoplasm</location>
    </subcellularLocation>
</comment>
<dbReference type="EMBL" id="CP134145">
    <property type="protein sequence ID" value="WNC70985.1"/>
    <property type="molecule type" value="Genomic_DNA"/>
</dbReference>
<dbReference type="PROSITE" id="PS51585">
    <property type="entry name" value="SAM_MT_TPMT"/>
    <property type="match status" value="1"/>
</dbReference>
<feature type="binding site" evidence="9">
    <location>
        <position position="45"/>
    </location>
    <ligand>
        <name>S-adenosyl-L-methionine</name>
        <dbReference type="ChEBI" id="CHEBI:59789"/>
    </ligand>
</feature>
<feature type="binding site" evidence="9">
    <location>
        <position position="10"/>
    </location>
    <ligand>
        <name>S-adenosyl-L-methionine</name>
        <dbReference type="ChEBI" id="CHEBI:59789"/>
    </ligand>
</feature>
<keyword evidence="8 9" id="KW-0949">S-adenosyl-L-methionine</keyword>
<dbReference type="InterPro" id="IPR025835">
    <property type="entry name" value="Thiopurine_S-MeTrfase"/>
</dbReference>
<dbReference type="InterPro" id="IPR022474">
    <property type="entry name" value="Thiopur_S-MeTfrase_Se/Te_detox"/>
</dbReference>
<evidence type="ECO:0000256" key="9">
    <source>
        <dbReference type="HAMAP-Rule" id="MF_00812"/>
    </source>
</evidence>
<evidence type="ECO:0000256" key="7">
    <source>
        <dbReference type="ARBA" id="ARBA00022679"/>
    </source>
</evidence>
<dbReference type="NCBIfam" id="TIGR03840">
    <property type="entry name" value="TMPT_Se_Te"/>
    <property type="match status" value="1"/>
</dbReference>
<sequence length="215" mass="25332">MKQQFWHDCWDNTHIGFHQDELQPLLVEYFPSFLEPNDSRVFVPLCGKTSDLLFFADRFKVIGNELSAVACRDFFQENHLTPQVQETMSFNIYQQGNIELYQGDFFALSAEQFQPFDWIYDRAALIAFPEVMRVEYVQHIKTFIKENTRVFLLTLEFPKDEIKGPPFSISEDEVMRLFDGYKITKKAERDLTGQKFARIKLSVSKLVEKLYIISN</sequence>
<dbReference type="PANTHER" id="PTHR10259:SF11">
    <property type="entry name" value="THIOPURINE S-METHYLTRANSFERASE"/>
    <property type="match status" value="1"/>
</dbReference>
<keyword evidence="11" id="KW-1185">Reference proteome</keyword>
<dbReference type="RefSeq" id="WP_348390120.1">
    <property type="nucleotide sequence ID" value="NZ_CP134145.1"/>
</dbReference>
<evidence type="ECO:0000256" key="8">
    <source>
        <dbReference type="ARBA" id="ARBA00022691"/>
    </source>
</evidence>
<accession>A0ABY9TTB1</accession>
<dbReference type="PIRSF" id="PIRSF023956">
    <property type="entry name" value="Thiopurine_S-methyltransferase"/>
    <property type="match status" value="1"/>
</dbReference>
<evidence type="ECO:0000313" key="10">
    <source>
        <dbReference type="EMBL" id="WNC70985.1"/>
    </source>
</evidence>
<evidence type="ECO:0000256" key="5">
    <source>
        <dbReference type="ARBA" id="ARBA00022490"/>
    </source>
</evidence>
<evidence type="ECO:0000256" key="3">
    <source>
        <dbReference type="ARBA" id="ARBA00008145"/>
    </source>
</evidence>
<evidence type="ECO:0000256" key="1">
    <source>
        <dbReference type="ARBA" id="ARBA00000903"/>
    </source>
</evidence>
<proteinExistence type="inferred from homology"/>
<dbReference type="Gene3D" id="3.40.50.150">
    <property type="entry name" value="Vaccinia Virus protein VP39"/>
    <property type="match status" value="1"/>
</dbReference>
<organism evidence="10 11">
    <name type="scientific">Thalassotalea psychrophila</name>
    <dbReference type="NCBI Taxonomy" id="3065647"/>
    <lineage>
        <taxon>Bacteria</taxon>
        <taxon>Pseudomonadati</taxon>
        <taxon>Pseudomonadota</taxon>
        <taxon>Gammaproteobacteria</taxon>
        <taxon>Alteromonadales</taxon>
        <taxon>Colwelliaceae</taxon>
        <taxon>Thalassotalea</taxon>
    </lineage>
</organism>
<dbReference type="HAMAP" id="MF_00812">
    <property type="entry name" value="Thiopur_methtran"/>
    <property type="match status" value="1"/>
</dbReference>
<evidence type="ECO:0000313" key="11">
    <source>
        <dbReference type="Proteomes" id="UP001258994"/>
    </source>
</evidence>
<comment type="catalytic activity">
    <reaction evidence="1 9">
        <text>S-adenosyl-L-methionine + a thiopurine = S-adenosyl-L-homocysteine + a thiopurine S-methylether.</text>
        <dbReference type="EC" id="2.1.1.67"/>
    </reaction>
</comment>
<dbReference type="GO" id="GO:0008119">
    <property type="term" value="F:thiopurine S-methyltransferase activity"/>
    <property type="evidence" value="ECO:0007669"/>
    <property type="project" value="UniProtKB-EC"/>
</dbReference>
<gene>
    <name evidence="9" type="primary">tpm</name>
    <name evidence="10" type="ORF">RGQ13_12705</name>
</gene>
<feature type="binding site" evidence="9">
    <location>
        <position position="122"/>
    </location>
    <ligand>
        <name>S-adenosyl-L-methionine</name>
        <dbReference type="ChEBI" id="CHEBI:59789"/>
    </ligand>
</feature>
<comment type="similarity">
    <text evidence="3 9">Belongs to the class I-like SAM-binding methyltransferase superfamily. TPMT family.</text>
</comment>
<dbReference type="SUPFAM" id="SSF53335">
    <property type="entry name" value="S-adenosyl-L-methionine-dependent methyltransferases"/>
    <property type="match status" value="1"/>
</dbReference>
<dbReference type="InterPro" id="IPR008854">
    <property type="entry name" value="TPMT"/>
</dbReference>
<dbReference type="Proteomes" id="UP001258994">
    <property type="component" value="Chromosome"/>
</dbReference>
<protein>
    <recommendedName>
        <fullName evidence="4 9">Thiopurine S-methyltransferase</fullName>
        <ecNumber evidence="4 9">2.1.1.67</ecNumber>
    </recommendedName>
    <alternativeName>
        <fullName evidence="9">Thiopurine methyltransferase</fullName>
    </alternativeName>
</protein>
<dbReference type="NCBIfam" id="NF009732">
    <property type="entry name" value="PRK13255.1"/>
    <property type="match status" value="1"/>
</dbReference>
<dbReference type="InterPro" id="IPR029063">
    <property type="entry name" value="SAM-dependent_MTases_sf"/>
</dbReference>
<evidence type="ECO:0000256" key="6">
    <source>
        <dbReference type="ARBA" id="ARBA00022603"/>
    </source>
</evidence>
<keyword evidence="5 9" id="KW-0963">Cytoplasm</keyword>
<dbReference type="PANTHER" id="PTHR10259">
    <property type="entry name" value="THIOPURINE S-METHYLTRANSFERASE"/>
    <property type="match status" value="1"/>
</dbReference>
<dbReference type="EC" id="2.1.1.67" evidence="4 9"/>
<name>A0ABY9TTB1_9GAMM</name>
<keyword evidence="6 9" id="KW-0489">Methyltransferase</keyword>
<reference evidence="11" key="1">
    <citation type="submission" date="2023-09" db="EMBL/GenBank/DDBJ databases">
        <authorList>
            <person name="Li S."/>
            <person name="Li X."/>
            <person name="Zhang C."/>
            <person name="Zhao Z."/>
        </authorList>
    </citation>
    <scope>NUCLEOTIDE SEQUENCE [LARGE SCALE GENOMIC DNA]</scope>
    <source>
        <strain evidence="11">SQ149</strain>
    </source>
</reference>
<dbReference type="Pfam" id="PF05724">
    <property type="entry name" value="TPMT"/>
    <property type="match status" value="1"/>
</dbReference>
<dbReference type="GO" id="GO:0032259">
    <property type="term" value="P:methylation"/>
    <property type="evidence" value="ECO:0007669"/>
    <property type="project" value="UniProtKB-KW"/>
</dbReference>